<evidence type="ECO:0000313" key="1">
    <source>
        <dbReference type="EMBL" id="GAA1411824.1"/>
    </source>
</evidence>
<protein>
    <recommendedName>
        <fullName evidence="3">Tetratricopeptide repeat protein</fullName>
    </recommendedName>
</protein>
<keyword evidence="2" id="KW-1185">Reference proteome</keyword>
<organism evidence="1 2">
    <name type="scientific">Kitasatospora putterlickiae</name>
    <dbReference type="NCBI Taxonomy" id="221725"/>
    <lineage>
        <taxon>Bacteria</taxon>
        <taxon>Bacillati</taxon>
        <taxon>Actinomycetota</taxon>
        <taxon>Actinomycetes</taxon>
        <taxon>Kitasatosporales</taxon>
        <taxon>Streptomycetaceae</taxon>
        <taxon>Kitasatospora</taxon>
    </lineage>
</organism>
<name>A0ABN1YGB2_9ACTN</name>
<accession>A0ABN1YGB2</accession>
<dbReference type="EMBL" id="BAAAKJ010000419">
    <property type="protein sequence ID" value="GAA1411824.1"/>
    <property type="molecule type" value="Genomic_DNA"/>
</dbReference>
<dbReference type="Proteomes" id="UP001499863">
    <property type="component" value="Unassembled WGS sequence"/>
</dbReference>
<dbReference type="InterPro" id="IPR011990">
    <property type="entry name" value="TPR-like_helical_dom_sf"/>
</dbReference>
<reference evidence="1 2" key="1">
    <citation type="journal article" date="2019" name="Int. J. Syst. Evol. Microbiol.">
        <title>The Global Catalogue of Microorganisms (GCM) 10K type strain sequencing project: providing services to taxonomists for standard genome sequencing and annotation.</title>
        <authorList>
            <consortium name="The Broad Institute Genomics Platform"/>
            <consortium name="The Broad Institute Genome Sequencing Center for Infectious Disease"/>
            <person name="Wu L."/>
            <person name="Ma J."/>
        </authorList>
    </citation>
    <scope>NUCLEOTIDE SEQUENCE [LARGE SCALE GENOMIC DNA]</scope>
    <source>
        <strain evidence="1 2">JCM 12393</strain>
    </source>
</reference>
<gene>
    <name evidence="1" type="ORF">GCM10009639_63680</name>
</gene>
<dbReference type="SUPFAM" id="SSF48452">
    <property type="entry name" value="TPR-like"/>
    <property type="match status" value="1"/>
</dbReference>
<dbReference type="RefSeq" id="WP_344344013.1">
    <property type="nucleotide sequence ID" value="NZ_BAAAKJ010000419.1"/>
</dbReference>
<sequence length="1002" mass="108460">MLNSIDAVMAALQENDARPYGRHRTVTAEELVDAAEQFDDTAIRSMALLELMEAYEYDGERSKSPVVFARVLKLWDADPDGFGEWSRQQVFWRFKWVATSLLGTPDVPLAAIRRWHEEMRGRYRAAGHGLQPYYAQRFHLAAHTGEGVQDAYELWAGRPRTEMSDCHACEIRSRAVHHLRQGDDATALDVWRPVLGGEATCAEEPYVSHAQALLPLLRQGRLDEARSSHLVGYRFARGKSGLARAVGLHIEFCALSGNEPRGLELLAENRDLFGATGDPVSRLDFLTGVEVLIAGLARAGHGELTVSGPPGASWTVDTLLAHLRTEADALAARFDARNGTGAVSGRRRDRLARRPLLAEPLALGVRAAASPELATAPVVPAVPVREVEPEPEDFTALLLRARELQLVGHPDAERLWKRIDERLTAAGEDGAEALLGPDAGPLGQVRAELAERRAHEALDRGAWEEGANELLAAGGLYRREGLAGRALAARTRALVAELVREDEEEPDASADPVESAAPVIDWAALDAALAQAEQLAAGGAPGITDAGITDAGIADDDYLVVLQCRAYAAHQELVRLLPEAPERPPAEQAARFAAAVTAYREAAVARGSVRRLSVARQYAADAAARQGRIAEATEELRTAIAELEQAGQPWHTPRAYGLLGQALLQDDRQAEAVEVLHRALAAAARWADESYPFAATYLMAGHASAQTGDTGSAIRSLSEAASRFDRKGPEAAEDAARTRLQLADLLTSADRTADAVAVLESVVAEGASVGLDERVLAQARLDLARGLFTLDEDRDAAEEFLRLAAVLEGWTEDLHLRTMVASEAAVALLHADRWEAAHAARAQALAAHEQWPQAGPVSAMLRQFARLTAQKEGPDGVESALARLAEADAVRERLEREDPSAETWYPRAAVHYERSRVRAVAGDYEEALAEAERAIAAYEEGGEQAETPRAEAVRLAALIEGTDLGRLKAARRRLTVAVERCRAHGLEEAAEILADLRERLAD</sequence>
<comment type="caution">
    <text evidence="1">The sequence shown here is derived from an EMBL/GenBank/DDBJ whole genome shotgun (WGS) entry which is preliminary data.</text>
</comment>
<proteinExistence type="predicted"/>
<dbReference type="Gene3D" id="1.25.40.10">
    <property type="entry name" value="Tetratricopeptide repeat domain"/>
    <property type="match status" value="1"/>
</dbReference>
<evidence type="ECO:0000313" key="2">
    <source>
        <dbReference type="Proteomes" id="UP001499863"/>
    </source>
</evidence>
<evidence type="ECO:0008006" key="3">
    <source>
        <dbReference type="Google" id="ProtNLM"/>
    </source>
</evidence>